<protein>
    <submittedName>
        <fullName evidence="2">Uncharacterized protein</fullName>
    </submittedName>
</protein>
<dbReference type="WBParaSite" id="nRc.2.0.1.t14498-RA">
    <property type="protein sequence ID" value="nRc.2.0.1.t14498-RA"/>
    <property type="gene ID" value="nRc.2.0.1.g14498"/>
</dbReference>
<evidence type="ECO:0000313" key="1">
    <source>
        <dbReference type="Proteomes" id="UP000887565"/>
    </source>
</evidence>
<keyword evidence="1" id="KW-1185">Reference proteome</keyword>
<name>A0A915IM08_ROMCU</name>
<evidence type="ECO:0000313" key="2">
    <source>
        <dbReference type="WBParaSite" id="nRc.2.0.1.t14498-RA"/>
    </source>
</evidence>
<sequence>MDAVTLQKKLFWNKNQLRELRVVFDFDSKPCMIRRVCILYIQISSSSVMNVFTRARSNLILLTNGSYTRYLQVSDVRIFIEMKTTLTDLMDSKGN</sequence>
<accession>A0A915IM08</accession>
<organism evidence="1 2">
    <name type="scientific">Romanomermis culicivorax</name>
    <name type="common">Nematode worm</name>
    <dbReference type="NCBI Taxonomy" id="13658"/>
    <lineage>
        <taxon>Eukaryota</taxon>
        <taxon>Metazoa</taxon>
        <taxon>Ecdysozoa</taxon>
        <taxon>Nematoda</taxon>
        <taxon>Enoplea</taxon>
        <taxon>Dorylaimia</taxon>
        <taxon>Mermithida</taxon>
        <taxon>Mermithoidea</taxon>
        <taxon>Mermithidae</taxon>
        <taxon>Romanomermis</taxon>
    </lineage>
</organism>
<proteinExistence type="predicted"/>
<dbReference type="AlphaFoldDB" id="A0A915IM08"/>
<dbReference type="Proteomes" id="UP000887565">
    <property type="component" value="Unplaced"/>
</dbReference>
<reference evidence="2" key="1">
    <citation type="submission" date="2022-11" db="UniProtKB">
        <authorList>
            <consortium name="WormBaseParasite"/>
        </authorList>
    </citation>
    <scope>IDENTIFICATION</scope>
</reference>